<protein>
    <submittedName>
        <fullName evidence="1">DUF4272 domain-containing protein</fullName>
    </submittedName>
</protein>
<comment type="caution">
    <text evidence="1">The sequence shown here is derived from an EMBL/GenBank/DDBJ whole genome shotgun (WGS) entry which is preliminary data.</text>
</comment>
<evidence type="ECO:0000313" key="1">
    <source>
        <dbReference type="EMBL" id="NHZ82597.1"/>
    </source>
</evidence>
<dbReference type="InterPro" id="IPR025368">
    <property type="entry name" value="DUF4272"/>
</dbReference>
<sequence length="372" mass="40729">MKALYTVVGTEDAWSEIVVNTGGRLANHRLRITHDPDYYSGPGWQLQMNGMRGYFSRFPEAPEQAKVLALTEKFGFVLGTICDPDAEPGDERYAVLSAIAEALDAVWFTPSAMRDAHGRVLYGLTECDPGATWPAYAPILPAPDALKNQQLALKQGVFSELASLGFQPADSLPLPDLDVRVRDAHEVCTRLMALQAVFAWAAIPEYVAATALLQGYIERNELRASMTESELALINLPRQRSQSLHANTVGWRLENMWALAWIAGFERVPGLDASQISDDVVKAMLFDFLPGWNGNAAAFSAGVSVRPASEVIYMEYKFYCAHNAVRSAQLGGATVPAGFDPVMHGGTVHERRHSLTWALAAGDDWDDTDLST</sequence>
<reference evidence="1 2" key="1">
    <citation type="submission" date="2019-10" db="EMBL/GenBank/DDBJ databases">
        <title>Taxonomy of Antarctic Massilia spp.: description of Massilia rubra sp. nov., Massilia aquatica sp. nov., Massilia mucilaginosa sp. nov., Massilia frigida sp. nov. isolated from streams, lakes and regoliths.</title>
        <authorList>
            <person name="Holochova P."/>
            <person name="Sedlacek I."/>
            <person name="Kralova S."/>
            <person name="Maslanova I."/>
            <person name="Busse H.-J."/>
            <person name="Stankova E."/>
            <person name="Vrbovska V."/>
            <person name="Kovarovic V."/>
            <person name="Bartak M."/>
            <person name="Svec P."/>
            <person name="Pantucek R."/>
        </authorList>
    </citation>
    <scope>NUCLEOTIDE SEQUENCE [LARGE SCALE GENOMIC DNA]</scope>
    <source>
        <strain evidence="1 2">CCM 8695</strain>
    </source>
</reference>
<evidence type="ECO:0000313" key="2">
    <source>
        <dbReference type="Proteomes" id="UP000621455"/>
    </source>
</evidence>
<dbReference type="RefSeq" id="WP_167090843.1">
    <property type="nucleotide sequence ID" value="NZ_WHJG01000035.1"/>
</dbReference>
<gene>
    <name evidence="1" type="ORF">F2P44_25440</name>
</gene>
<name>A0ABX0NHI6_9BURK</name>
<dbReference type="Pfam" id="PF14094">
    <property type="entry name" value="DUF4272"/>
    <property type="match status" value="1"/>
</dbReference>
<organism evidence="1 2">
    <name type="scientific">Massilia frigida</name>
    <dbReference type="NCBI Taxonomy" id="2609281"/>
    <lineage>
        <taxon>Bacteria</taxon>
        <taxon>Pseudomonadati</taxon>
        <taxon>Pseudomonadota</taxon>
        <taxon>Betaproteobacteria</taxon>
        <taxon>Burkholderiales</taxon>
        <taxon>Oxalobacteraceae</taxon>
        <taxon>Telluria group</taxon>
        <taxon>Massilia</taxon>
    </lineage>
</organism>
<keyword evidence="2" id="KW-1185">Reference proteome</keyword>
<dbReference type="Proteomes" id="UP000621455">
    <property type="component" value="Unassembled WGS sequence"/>
</dbReference>
<dbReference type="EMBL" id="WHJG01000035">
    <property type="protein sequence ID" value="NHZ82597.1"/>
    <property type="molecule type" value="Genomic_DNA"/>
</dbReference>
<accession>A0ABX0NHI6</accession>
<proteinExistence type="predicted"/>